<dbReference type="Proteomes" id="UP000077266">
    <property type="component" value="Unassembled WGS sequence"/>
</dbReference>
<organism evidence="1 2">
    <name type="scientific">Exidia glandulosa HHB12029</name>
    <dbReference type="NCBI Taxonomy" id="1314781"/>
    <lineage>
        <taxon>Eukaryota</taxon>
        <taxon>Fungi</taxon>
        <taxon>Dikarya</taxon>
        <taxon>Basidiomycota</taxon>
        <taxon>Agaricomycotina</taxon>
        <taxon>Agaricomycetes</taxon>
        <taxon>Auriculariales</taxon>
        <taxon>Exidiaceae</taxon>
        <taxon>Exidia</taxon>
    </lineage>
</organism>
<keyword evidence="2" id="KW-1185">Reference proteome</keyword>
<evidence type="ECO:0000313" key="2">
    <source>
        <dbReference type="Proteomes" id="UP000077266"/>
    </source>
</evidence>
<dbReference type="AlphaFoldDB" id="A0A165E208"/>
<sequence length="148" mass="16471">MAQPQPTSKPCRKQRMMPLLHLPGIPADAIVVYRAPDPLPEDCKNGVWASKPWRLGGHVVTYDQVTQWALNTGKLAKPDIVLGWDRLDCAARETNKFLVVLCGESHEVIHELDGGDLLFVSRVALFPPGHAGMTKFPKFKFNSKDQEA</sequence>
<name>A0A165E208_EXIGL</name>
<dbReference type="InParanoid" id="A0A165E208"/>
<reference evidence="1 2" key="1">
    <citation type="journal article" date="2016" name="Mol. Biol. Evol.">
        <title>Comparative Genomics of Early-Diverging Mushroom-Forming Fungi Provides Insights into the Origins of Lignocellulose Decay Capabilities.</title>
        <authorList>
            <person name="Nagy L.G."/>
            <person name="Riley R."/>
            <person name="Tritt A."/>
            <person name="Adam C."/>
            <person name="Daum C."/>
            <person name="Floudas D."/>
            <person name="Sun H."/>
            <person name="Yadav J.S."/>
            <person name="Pangilinan J."/>
            <person name="Larsson K.H."/>
            <person name="Matsuura K."/>
            <person name="Barry K."/>
            <person name="Labutti K."/>
            <person name="Kuo R."/>
            <person name="Ohm R.A."/>
            <person name="Bhattacharya S.S."/>
            <person name="Shirouzu T."/>
            <person name="Yoshinaga Y."/>
            <person name="Martin F.M."/>
            <person name="Grigoriev I.V."/>
            <person name="Hibbett D.S."/>
        </authorList>
    </citation>
    <scope>NUCLEOTIDE SEQUENCE [LARGE SCALE GENOMIC DNA]</scope>
    <source>
        <strain evidence="1 2">HHB12029</strain>
    </source>
</reference>
<feature type="non-terminal residue" evidence="1">
    <location>
        <position position="148"/>
    </location>
</feature>
<dbReference type="EMBL" id="KV426173">
    <property type="protein sequence ID" value="KZV85893.1"/>
    <property type="molecule type" value="Genomic_DNA"/>
</dbReference>
<gene>
    <name evidence="1" type="ORF">EXIGLDRAFT_841178</name>
</gene>
<evidence type="ECO:0000313" key="1">
    <source>
        <dbReference type="EMBL" id="KZV85893.1"/>
    </source>
</evidence>
<protein>
    <submittedName>
        <fullName evidence="1">Uncharacterized protein</fullName>
    </submittedName>
</protein>
<accession>A0A165E208</accession>
<proteinExistence type="predicted"/>